<proteinExistence type="predicted"/>
<dbReference type="InterPro" id="IPR027783">
    <property type="entry name" value="Bacterial_PH-related"/>
</dbReference>
<feature type="transmembrane region" description="Helical" evidence="1">
    <location>
        <begin position="39"/>
        <end position="58"/>
    </location>
</feature>
<gene>
    <name evidence="3" type="ORF">CTDIVETGP_2621</name>
</gene>
<dbReference type="OrthoDB" id="1932057at2"/>
<reference evidence="3 4" key="1">
    <citation type="journal article" date="2015" name="Genome Announc.">
        <title>Draft Genome Sequence of Clostridium tyrobutyricum Strain DIVETGP, Isolated from Cow's Milk for Grana Padano Production.</title>
        <authorList>
            <person name="Soggiu A."/>
            <person name="Piras C."/>
            <person name="Gaiarsa S."/>
            <person name="Sassera D."/>
            <person name="Roncada P."/>
            <person name="Bendixen E."/>
            <person name="Brasca M."/>
            <person name="Bonizzi L."/>
        </authorList>
    </citation>
    <scope>NUCLEOTIDE SEQUENCE [LARGE SCALE GENOMIC DNA]</scope>
    <source>
        <strain evidence="3 4">DIVETGP</strain>
    </source>
</reference>
<dbReference type="EMBL" id="CBXI010000043">
    <property type="protein sequence ID" value="CDL92551.1"/>
    <property type="molecule type" value="Genomic_DNA"/>
</dbReference>
<evidence type="ECO:0000256" key="1">
    <source>
        <dbReference type="SAM" id="Phobius"/>
    </source>
</evidence>
<dbReference type="RefSeq" id="WP_017751296.1">
    <property type="nucleotide sequence ID" value="NZ_CBXI010000043.1"/>
</dbReference>
<protein>
    <submittedName>
        <fullName evidence="3">Conserved protein</fullName>
    </submittedName>
</protein>
<dbReference type="GeneID" id="29419679"/>
<evidence type="ECO:0000259" key="2">
    <source>
        <dbReference type="Pfam" id="PF10882"/>
    </source>
</evidence>
<dbReference type="AlphaFoldDB" id="W6N7Q2"/>
<keyword evidence="4" id="KW-1185">Reference proteome</keyword>
<evidence type="ECO:0000313" key="3">
    <source>
        <dbReference type="EMBL" id="CDL92551.1"/>
    </source>
</evidence>
<feature type="transmembrane region" description="Helical" evidence="1">
    <location>
        <begin position="241"/>
        <end position="260"/>
    </location>
</feature>
<keyword evidence="1" id="KW-0812">Transmembrane</keyword>
<evidence type="ECO:0000313" key="4">
    <source>
        <dbReference type="Proteomes" id="UP000019482"/>
    </source>
</evidence>
<feature type="transmembrane region" description="Helical" evidence="1">
    <location>
        <begin position="186"/>
        <end position="209"/>
    </location>
</feature>
<keyword evidence="1" id="KW-0472">Membrane</keyword>
<sequence length="294" mass="33907">MKNYKSLKGIGMYSILGITILYDVIFILIYKFIDSYELSNLMKLALTVYNIYQIYYMLICRTLNYSMDEDNIYINTALGLKKEKIAFESIKAYQKSKGPIKGVKLSGHGKNSFNIGKSFVDKIGTTYMFVTSTKNVIYLNTPNMNYAVSPEKFDEFESGLKNRGIENSSWSADSNKNINFHKDKRFFMLFIITAILALIITLNPIIMYLTDKIPARMPLNFNTDFTPCKFGTGKQFAFKQMAYGLLNMAVLFCMYYAGALFGKYDKKSSYKFIYIALLITLLFLINQFRIIILF</sequence>
<feature type="domain" description="Bacterial Pleckstrin homology" evidence="2">
    <location>
        <begin position="64"/>
        <end position="163"/>
    </location>
</feature>
<feature type="transmembrane region" description="Helical" evidence="1">
    <location>
        <begin position="272"/>
        <end position="292"/>
    </location>
</feature>
<organism evidence="3 4">
    <name type="scientific">Clostridium tyrobutyricum DIVETGP</name>
    <dbReference type="NCBI Taxonomy" id="1408889"/>
    <lineage>
        <taxon>Bacteria</taxon>
        <taxon>Bacillati</taxon>
        <taxon>Bacillota</taxon>
        <taxon>Clostridia</taxon>
        <taxon>Eubacteriales</taxon>
        <taxon>Clostridiaceae</taxon>
        <taxon>Clostridium</taxon>
    </lineage>
</organism>
<comment type="caution">
    <text evidence="3">The sequence shown here is derived from an EMBL/GenBank/DDBJ whole genome shotgun (WGS) entry which is preliminary data.</text>
</comment>
<dbReference type="Proteomes" id="UP000019482">
    <property type="component" value="Unassembled WGS sequence"/>
</dbReference>
<dbReference type="Pfam" id="PF10882">
    <property type="entry name" value="bPH_5"/>
    <property type="match status" value="1"/>
</dbReference>
<accession>W6N7Q2</accession>
<feature type="transmembrane region" description="Helical" evidence="1">
    <location>
        <begin position="12"/>
        <end position="33"/>
    </location>
</feature>
<name>W6N7Q2_CLOTY</name>
<keyword evidence="1" id="KW-1133">Transmembrane helix</keyword>